<organism evidence="2 3">
    <name type="scientific">Zophobas morio</name>
    <dbReference type="NCBI Taxonomy" id="2755281"/>
    <lineage>
        <taxon>Eukaryota</taxon>
        <taxon>Metazoa</taxon>
        <taxon>Ecdysozoa</taxon>
        <taxon>Arthropoda</taxon>
        <taxon>Hexapoda</taxon>
        <taxon>Insecta</taxon>
        <taxon>Pterygota</taxon>
        <taxon>Neoptera</taxon>
        <taxon>Endopterygota</taxon>
        <taxon>Coleoptera</taxon>
        <taxon>Polyphaga</taxon>
        <taxon>Cucujiformia</taxon>
        <taxon>Tenebrionidae</taxon>
        <taxon>Zophobas</taxon>
    </lineage>
</organism>
<comment type="caution">
    <text evidence="2">The sequence shown here is derived from an EMBL/GenBank/DDBJ whole genome shotgun (WGS) entry which is preliminary data.</text>
</comment>
<evidence type="ECO:0008006" key="4">
    <source>
        <dbReference type="Google" id="ProtNLM"/>
    </source>
</evidence>
<reference evidence="2" key="1">
    <citation type="journal article" date="2023" name="G3 (Bethesda)">
        <title>Whole genome assemblies of Zophobas morio and Tenebrio molitor.</title>
        <authorList>
            <person name="Kaur S."/>
            <person name="Stinson S.A."/>
            <person name="diCenzo G.C."/>
        </authorList>
    </citation>
    <scope>NUCLEOTIDE SEQUENCE</scope>
    <source>
        <strain evidence="2">QUZm001</strain>
    </source>
</reference>
<dbReference type="EMBL" id="JALNTZ010000006">
    <property type="protein sequence ID" value="KAJ3648899.1"/>
    <property type="molecule type" value="Genomic_DNA"/>
</dbReference>
<proteinExistence type="predicted"/>
<protein>
    <recommendedName>
        <fullName evidence="4">WAP domain-containing protein</fullName>
    </recommendedName>
</protein>
<keyword evidence="3" id="KW-1185">Reference proteome</keyword>
<evidence type="ECO:0000313" key="3">
    <source>
        <dbReference type="Proteomes" id="UP001168821"/>
    </source>
</evidence>
<gene>
    <name evidence="2" type="ORF">Zmor_020668</name>
</gene>
<name>A0AA38I823_9CUCU</name>
<accession>A0AA38I823</accession>
<feature type="compositionally biased region" description="Basic and acidic residues" evidence="1">
    <location>
        <begin position="21"/>
        <end position="30"/>
    </location>
</feature>
<feature type="region of interest" description="Disordered" evidence="1">
    <location>
        <begin position="21"/>
        <end position="49"/>
    </location>
</feature>
<dbReference type="Proteomes" id="UP001168821">
    <property type="component" value="Unassembled WGS sequence"/>
</dbReference>
<sequence length="253" mass="28211">MRVDKLKTSAYMILQNAIGEDQKAKEKETPGKTAVTGFPKTTKHMSTDKARNPKLVCPGNDAQSSFFSIPCKVTKECVQFGNKNMLCCNNRCLKGVPPPPEEPVHSPTLFGLIDRVCPSEHIPELLGIKQCKSDSDCPPRICCPEKMPSGEMVGYCRTPEPKLDRLPVIRPFMEPLKLIMSYMQCTPPPPALLDLFPKECNTPLDCFPNLCCQERGKQFCRPAKRSLLTLITTVAQRIVPSDAARDFINRITS</sequence>
<evidence type="ECO:0000313" key="2">
    <source>
        <dbReference type="EMBL" id="KAJ3648899.1"/>
    </source>
</evidence>
<dbReference type="AlphaFoldDB" id="A0AA38I823"/>
<evidence type="ECO:0000256" key="1">
    <source>
        <dbReference type="SAM" id="MobiDB-lite"/>
    </source>
</evidence>